<reference evidence="1" key="1">
    <citation type="submission" date="2021-08" db="EMBL/GenBank/DDBJ databases">
        <title>Novel anaerobic bacterium isolated from sea squirt in East Sea, Republic of Korea.</title>
        <authorList>
            <person name="Nguyen T.H."/>
            <person name="Li Z."/>
            <person name="Lee Y.-J."/>
            <person name="Ko J."/>
            <person name="Kim S.-G."/>
        </authorList>
    </citation>
    <scope>NUCLEOTIDE SEQUENCE</scope>
    <source>
        <strain evidence="1">KCTC 25031</strain>
    </source>
</reference>
<gene>
    <name evidence="1" type="ORF">K4L44_01855</name>
</gene>
<dbReference type="Proteomes" id="UP000826212">
    <property type="component" value="Chromosome"/>
</dbReference>
<dbReference type="EMBL" id="CP081303">
    <property type="protein sequence ID" value="QZE14640.1"/>
    <property type="molecule type" value="Genomic_DNA"/>
</dbReference>
<evidence type="ECO:0000313" key="2">
    <source>
        <dbReference type="Proteomes" id="UP000826212"/>
    </source>
</evidence>
<protein>
    <submittedName>
        <fullName evidence="1">Sulfatase</fullName>
    </submittedName>
</protein>
<organism evidence="1 2">
    <name type="scientific">Halosquirtibacter laminarini</name>
    <dbReference type="NCBI Taxonomy" id="3374600"/>
    <lineage>
        <taxon>Bacteria</taxon>
        <taxon>Pseudomonadati</taxon>
        <taxon>Bacteroidota</taxon>
        <taxon>Bacteroidia</taxon>
        <taxon>Marinilabiliales</taxon>
        <taxon>Prolixibacteraceae</taxon>
        <taxon>Halosquirtibacter</taxon>
    </lineage>
</organism>
<name>A0AC61NJZ0_9BACT</name>
<proteinExistence type="predicted"/>
<sequence length="501" mass="57435">MRKNISRRSFVKSATVATAGAGIISSNLLSSCSKHEEKERPNVLFIFPDQYRKQSLGFLNNDPVRTPNIDKLAKNGVHFTDAVSNHPLCSPFRGMLFSGKYPLSNGVQSNCHSGRTKYGNFLKPDERCFSDVMKDSGYATGYLGKWHLDGPTPTKPGEPNIWDSYCPPGPHRHGFEFWYSYGTHNRHNHPYYWINDAKENEKTDVNQWSPEHEADVLIDYLENKDGNFRDDNKPFFMCWGINPPHTPFTEVPNRYKERFKDLTIDSVLNRPNVRKTQAPFYKETGFGDPGVEKKLSQAKDYFACVEGVDDQIGRVLEVLEKQGLKDNTIVIFCSDHGEMLGSQGLMHKNVWFKEAFEIPFIVSWPGKITPGTDNLLLSVPDIMPTFLSFLGLKDQIPAGIEGKDYSAVLRGEEFDRPKSAMYFFDKPEEEKEKRRGVKTHEYTYVVAYDKHSKKHIFLYDDINDPYQLTNIAGQKPEVEASLHEMLAQHLHNTKDYFISYI</sequence>
<evidence type="ECO:0000313" key="1">
    <source>
        <dbReference type="EMBL" id="QZE14640.1"/>
    </source>
</evidence>
<keyword evidence="2" id="KW-1185">Reference proteome</keyword>
<accession>A0AC61NJZ0</accession>